<organism evidence="1">
    <name type="scientific">bioreactor metagenome</name>
    <dbReference type="NCBI Taxonomy" id="1076179"/>
    <lineage>
        <taxon>unclassified sequences</taxon>
        <taxon>metagenomes</taxon>
        <taxon>ecological metagenomes</taxon>
    </lineage>
</organism>
<name>A0A645G2B6_9ZZZZ</name>
<comment type="caution">
    <text evidence="1">The sequence shown here is derived from an EMBL/GenBank/DDBJ whole genome shotgun (WGS) entry which is preliminary data.</text>
</comment>
<protein>
    <submittedName>
        <fullName evidence="1">Uncharacterized protein</fullName>
    </submittedName>
</protein>
<proteinExistence type="predicted"/>
<accession>A0A645G2B6</accession>
<dbReference type="AlphaFoldDB" id="A0A645G2B6"/>
<dbReference type="EMBL" id="VSSQ01067747">
    <property type="protein sequence ID" value="MPN20082.1"/>
    <property type="molecule type" value="Genomic_DNA"/>
</dbReference>
<gene>
    <name evidence="1" type="ORF">SDC9_167459</name>
</gene>
<evidence type="ECO:0000313" key="1">
    <source>
        <dbReference type="EMBL" id="MPN20082.1"/>
    </source>
</evidence>
<reference evidence="1" key="1">
    <citation type="submission" date="2019-08" db="EMBL/GenBank/DDBJ databases">
        <authorList>
            <person name="Kucharzyk K."/>
            <person name="Murdoch R.W."/>
            <person name="Higgins S."/>
            <person name="Loffler F."/>
        </authorList>
    </citation>
    <scope>NUCLEOTIDE SEQUENCE</scope>
</reference>
<sequence>MDDAAIQIHLDQRVLGHETFGYACRCSPDDILVYLAGDIAVVGRDKILLIHAASNFQNHLLGFIICRVFPLSHRCLLTYQLV</sequence>